<dbReference type="Pfam" id="PF06462">
    <property type="entry name" value="Hyd_WA"/>
    <property type="match status" value="1"/>
</dbReference>
<feature type="region of interest" description="Disordered" evidence="1">
    <location>
        <begin position="439"/>
        <end position="462"/>
    </location>
</feature>
<dbReference type="InterPro" id="IPR056499">
    <property type="entry name" value="Beta-prop_HPS5-like"/>
</dbReference>
<evidence type="ECO:0000256" key="1">
    <source>
        <dbReference type="SAM" id="MobiDB-lite"/>
    </source>
</evidence>
<organism evidence="3 4">
    <name type="scientific">Pomacea canaliculata</name>
    <name type="common">Golden apple snail</name>
    <dbReference type="NCBI Taxonomy" id="400727"/>
    <lineage>
        <taxon>Eukaryota</taxon>
        <taxon>Metazoa</taxon>
        <taxon>Spiralia</taxon>
        <taxon>Lophotrochozoa</taxon>
        <taxon>Mollusca</taxon>
        <taxon>Gastropoda</taxon>
        <taxon>Caenogastropoda</taxon>
        <taxon>Architaenioglossa</taxon>
        <taxon>Ampullarioidea</taxon>
        <taxon>Ampullariidae</taxon>
        <taxon>Pomacea</taxon>
    </lineage>
</organism>
<reference evidence="3 4" key="1">
    <citation type="submission" date="2018-04" db="EMBL/GenBank/DDBJ databases">
        <title>The genome of golden apple snail Pomacea canaliculata provides insight into stress tolerance and invasive adaptation.</title>
        <authorList>
            <person name="Liu C."/>
            <person name="Liu B."/>
            <person name="Ren Y."/>
            <person name="Zhang Y."/>
            <person name="Wang H."/>
            <person name="Li S."/>
            <person name="Jiang F."/>
            <person name="Yin L."/>
            <person name="Zhang G."/>
            <person name="Qian W."/>
            <person name="Fan W."/>
        </authorList>
    </citation>
    <scope>NUCLEOTIDE SEQUENCE [LARGE SCALE GENOMIC DNA]</scope>
    <source>
        <strain evidence="3">SZHN2017</strain>
        <tissue evidence="3">Muscle</tissue>
    </source>
</reference>
<feature type="region of interest" description="Disordered" evidence="1">
    <location>
        <begin position="1"/>
        <end position="48"/>
    </location>
</feature>
<dbReference type="PANTHER" id="PTHR23287:SF16">
    <property type="entry name" value="TECTONIN BETA-PROPELLER REPEAT-CONTAINING PROTEIN 2"/>
    <property type="match status" value="1"/>
</dbReference>
<dbReference type="STRING" id="400727.A0A2T7PFY7"/>
<dbReference type="Gene3D" id="2.130.10.10">
    <property type="entry name" value="YVTN repeat-like/Quinoprotein amine dehydrogenase"/>
    <property type="match status" value="1"/>
</dbReference>
<comment type="caution">
    <text evidence="3">The sequence shown here is derived from an EMBL/GenBank/DDBJ whole genome shotgun (WGS) entry which is preliminary data.</text>
</comment>
<dbReference type="GO" id="GO:0032527">
    <property type="term" value="P:protein exit from endoplasmic reticulum"/>
    <property type="evidence" value="ECO:0007669"/>
    <property type="project" value="TreeGrafter"/>
</dbReference>
<dbReference type="PANTHER" id="PTHR23287">
    <property type="entry name" value="RUBY-EYE2-LIKE PROTEIN"/>
    <property type="match status" value="1"/>
</dbReference>
<dbReference type="SUPFAM" id="SSF50978">
    <property type="entry name" value="WD40 repeat-like"/>
    <property type="match status" value="1"/>
</dbReference>
<feature type="compositionally biased region" description="Polar residues" evidence="1">
    <location>
        <begin position="29"/>
        <end position="45"/>
    </location>
</feature>
<dbReference type="InterPro" id="IPR036322">
    <property type="entry name" value="WD40_repeat_dom_sf"/>
</dbReference>
<dbReference type="EMBL" id="PZQS01000004">
    <property type="protein sequence ID" value="PVD32319.1"/>
    <property type="molecule type" value="Genomic_DNA"/>
</dbReference>
<dbReference type="Pfam" id="PF23756">
    <property type="entry name" value="Beta-prop_HPS5"/>
    <property type="match status" value="1"/>
</dbReference>
<evidence type="ECO:0000313" key="3">
    <source>
        <dbReference type="EMBL" id="PVD32319.1"/>
    </source>
</evidence>
<dbReference type="Proteomes" id="UP000245119">
    <property type="component" value="Linkage Group LG4"/>
</dbReference>
<sequence length="1498" mass="166245">MAALLSSAMAENKSKEVTRSTCDGEPSHSEASQSQRNVQDISQTETVKHEDIRIESGLKIPQQHTRLDLLLSQIPKKAQHGLLMQCDLILTCIDANDSYIALGTNIGLTFLYNRNDNSVQRLKSETSNEVITCIKLHHGVDHQLAVGMASGAVCIFLIPGYISVFKKQLQKFEVQSVHRHYVTCVEWSTNGMKLFSGDKTGNVVCTEVDFYQGQCKSVVLLVEPPTEIVQLHYDHKVLVVSTRSRSFVCRLDTNCQLVQIGQQDRKVQGSFGACFIPGLCKTDDAKLYAVRPGCRIWLSDIHGTVCNTFMFKEKINAGMKEIPLLQPSKAVGAALTQDFQFGRIYIYREKQVVTFNPMMLFILNPEQNCVVAGQNRFGGIVDIAINKNEIFVLRRHTDDEVIRIAEDPEIIRAIPSTVPFDPPLSNPVTSEISAQLQISTTRRPAETLKPSRTEENSSPKNFFKKNVFNPLKKLENLIQEQRHPKNAEHAEKTESALTKVVQSTALQGSGAVDSSPDLPPIVSLDSPDLAVRVFTGGLESKALEDIQSPDSAHSALSVFGDELGDSCPDERTNTPPAGTDIRVCVSKAENSKEQVGKSETGFEHTVPIAERVALSADQWKADDDIVFSHKSKKKKIKKKKLKGKGLDIDTDTASQASYNSQLSEESSITITEDGSGHSTCTSNPSEFTEIIRRADEALSSVDRLLKSKEEHDSAITSETKLEITARDALPVSNSSELVMLDELAFQSLKIGEASIPPDQGEDKLIETVYNAKDEETAKEDCVDGVKNLSSESTCRPTNLQLPDEQLDVKSATKPPEDTATHEDLLKAAERTLMDMKKKSRSFHAPREDSADDFYSMFNPYTPSESVDLPDFFPSEPSPNLAPESTEAVQVIPSTTAESDKNISEATLYRLANNWSEFTASANIYSLALSGTHIWFTDKSDNLYYSAIGEMKGVLWRKVGDPASQIAVSPSGHIVWRLHKGRVFAGTKITHRRPEGLKWVEAVRDVRFISVDDHCAWYIKTNGEVMMQRGLSKERPCFRSLSVEIPQAVKHVIARYGVVWAITESLTLMVRVGITDDTPQGTDWLVVKREMEPSFFFNASIDNEGIGWAVDVIGQIWFTDQVTPSNPAGSGNWWQVPLSKYFIQDPTTLDIIRSIARKFDPQKLSHILSYNRGGLIVAGVQGLWVSLEFQNTLHVCRGSVQGYCWSPAQPKQMAVATVWRQVQASIAHVQWGVVWAQQVNGELFVMSPNSQDAILIPSKEFVSMAVNELSVWGLTAGGDVYVRSGVGPHCPHGTEWLPLDLTQLGNACLVHLSCNSSFVWSVDSEGQVFHRIGASAPRPGHLNPVWLPIDTFSEIIFTKVFCGPVDWMVWAIDNRRLTYVRFGITENLPLGVEWVHVPGIQAMDLTLTSSGVWALNTNGEMFYRFGITRDNISGNYWKKTPGMFIKISASADDTLWAINTSGQIVKCSTRFLFRRQDSSDPLLQRSTSVGSEEGDWELV</sequence>
<dbReference type="InterPro" id="IPR006624">
    <property type="entry name" value="Beta-propeller_rpt_TECPR"/>
</dbReference>
<dbReference type="SMART" id="SM00706">
    <property type="entry name" value="TECPR"/>
    <property type="match status" value="7"/>
</dbReference>
<evidence type="ECO:0000259" key="2">
    <source>
        <dbReference type="Pfam" id="PF23756"/>
    </source>
</evidence>
<evidence type="ECO:0000313" key="4">
    <source>
        <dbReference type="Proteomes" id="UP000245119"/>
    </source>
</evidence>
<protein>
    <recommendedName>
        <fullName evidence="2">HPS5-like beta-propeller domain-containing protein</fullName>
    </recommendedName>
</protein>
<proteinExistence type="predicted"/>
<feature type="domain" description="HPS5-like beta-propeller" evidence="2">
    <location>
        <begin position="90"/>
        <end position="394"/>
    </location>
</feature>
<name>A0A2T7PFY7_POMCA</name>
<dbReference type="GO" id="GO:0005737">
    <property type="term" value="C:cytoplasm"/>
    <property type="evidence" value="ECO:0007669"/>
    <property type="project" value="GOC"/>
</dbReference>
<dbReference type="Pfam" id="PF19193">
    <property type="entry name" value="Tectonin"/>
    <property type="match status" value="2"/>
</dbReference>
<dbReference type="OrthoDB" id="9930272at2759"/>
<feature type="compositionally biased region" description="Basic and acidic residues" evidence="1">
    <location>
        <begin position="443"/>
        <end position="457"/>
    </location>
</feature>
<keyword evidence="4" id="KW-1185">Reference proteome</keyword>
<dbReference type="InterPro" id="IPR015943">
    <property type="entry name" value="WD40/YVTN_repeat-like_dom_sf"/>
</dbReference>
<gene>
    <name evidence="3" type="ORF">C0Q70_07752</name>
</gene>
<accession>A0A2T7PFY7</accession>